<dbReference type="InterPro" id="IPR003903">
    <property type="entry name" value="UIM_dom"/>
</dbReference>
<dbReference type="AlphaFoldDB" id="A0AAN9Y7N5"/>
<evidence type="ECO:0000259" key="4">
    <source>
        <dbReference type="SMART" id="SM00731"/>
    </source>
</evidence>
<dbReference type="GO" id="GO:0003697">
    <property type="term" value="F:single-stranded DNA binding"/>
    <property type="evidence" value="ECO:0007669"/>
    <property type="project" value="InterPro"/>
</dbReference>
<comment type="subcellular location">
    <subcellularLocation>
        <location evidence="1">Nucleus</location>
    </subcellularLocation>
</comment>
<keyword evidence="6" id="KW-1185">Reference proteome</keyword>
<dbReference type="GO" id="GO:0006974">
    <property type="term" value="P:DNA damage response"/>
    <property type="evidence" value="ECO:0007669"/>
    <property type="project" value="InterPro"/>
</dbReference>
<protein>
    <recommendedName>
        <fullName evidence="4">SprT-like domain-containing protein</fullName>
    </recommendedName>
</protein>
<feature type="region of interest" description="Disordered" evidence="3">
    <location>
        <begin position="139"/>
        <end position="161"/>
    </location>
</feature>
<dbReference type="GO" id="GO:0005634">
    <property type="term" value="C:nucleus"/>
    <property type="evidence" value="ECO:0007669"/>
    <property type="project" value="UniProtKB-SubCell"/>
</dbReference>
<dbReference type="SMART" id="SM00731">
    <property type="entry name" value="SprT"/>
    <property type="match status" value="1"/>
</dbReference>
<dbReference type="EMBL" id="JBBCAQ010000014">
    <property type="protein sequence ID" value="KAK7598221.1"/>
    <property type="molecule type" value="Genomic_DNA"/>
</dbReference>
<gene>
    <name evidence="5" type="ORF">V9T40_006456</name>
</gene>
<keyword evidence="2" id="KW-0539">Nucleus</keyword>
<evidence type="ECO:0000256" key="3">
    <source>
        <dbReference type="SAM" id="MobiDB-lite"/>
    </source>
</evidence>
<evidence type="ECO:0000256" key="2">
    <source>
        <dbReference type="ARBA" id="ARBA00023242"/>
    </source>
</evidence>
<dbReference type="Proteomes" id="UP001367676">
    <property type="component" value="Unassembled WGS sequence"/>
</dbReference>
<feature type="compositionally biased region" description="Polar residues" evidence="3">
    <location>
        <begin position="139"/>
        <end position="159"/>
    </location>
</feature>
<comment type="caution">
    <text evidence="5">The sequence shown here is derived from an EMBL/GenBank/DDBJ whole genome shotgun (WGS) entry which is preliminary data.</text>
</comment>
<proteinExistence type="predicted"/>
<dbReference type="InterPro" id="IPR044245">
    <property type="entry name" value="Spartan"/>
</dbReference>
<accession>A0AAN9Y7N5</accession>
<dbReference type="PANTHER" id="PTHR21220">
    <property type="entry name" value="DNA-DEPENDENT METALLOPROTEASE SPRTN"/>
    <property type="match status" value="1"/>
</dbReference>
<feature type="compositionally biased region" description="Low complexity" evidence="3">
    <location>
        <begin position="576"/>
        <end position="590"/>
    </location>
</feature>
<dbReference type="Pfam" id="PF22934">
    <property type="entry name" value="SPRTN_ZBD"/>
    <property type="match status" value="1"/>
</dbReference>
<name>A0AAN9Y7N5_9HEMI</name>
<reference evidence="5 6" key="1">
    <citation type="submission" date="2024-03" db="EMBL/GenBank/DDBJ databases">
        <title>Adaptation during the transition from Ophiocordyceps entomopathogen to insect associate is accompanied by gene loss and intensified selection.</title>
        <authorList>
            <person name="Ward C.M."/>
            <person name="Onetto C.A."/>
            <person name="Borneman A.R."/>
        </authorList>
    </citation>
    <scope>NUCLEOTIDE SEQUENCE [LARGE SCALE GENOMIC DNA]</scope>
    <source>
        <strain evidence="5">AWRI1</strain>
        <tissue evidence="5">Single Adult Female</tissue>
    </source>
</reference>
<dbReference type="GO" id="GO:0004222">
    <property type="term" value="F:metalloendopeptidase activity"/>
    <property type="evidence" value="ECO:0007669"/>
    <property type="project" value="InterPro"/>
</dbReference>
<dbReference type="InterPro" id="IPR006640">
    <property type="entry name" value="SprT-like_domain"/>
</dbReference>
<organism evidence="5 6">
    <name type="scientific">Parthenolecanium corni</name>
    <dbReference type="NCBI Taxonomy" id="536013"/>
    <lineage>
        <taxon>Eukaryota</taxon>
        <taxon>Metazoa</taxon>
        <taxon>Ecdysozoa</taxon>
        <taxon>Arthropoda</taxon>
        <taxon>Hexapoda</taxon>
        <taxon>Insecta</taxon>
        <taxon>Pterygota</taxon>
        <taxon>Neoptera</taxon>
        <taxon>Paraneoptera</taxon>
        <taxon>Hemiptera</taxon>
        <taxon>Sternorrhyncha</taxon>
        <taxon>Coccoidea</taxon>
        <taxon>Coccidae</taxon>
        <taxon>Parthenolecanium</taxon>
    </lineage>
</organism>
<evidence type="ECO:0000313" key="6">
    <source>
        <dbReference type="Proteomes" id="UP001367676"/>
    </source>
</evidence>
<evidence type="ECO:0000313" key="5">
    <source>
        <dbReference type="EMBL" id="KAK7598221.1"/>
    </source>
</evidence>
<sequence>MFDDDFDDLVVRAAANVDDIRPATDLHDTEQCNSNTKHEDEADLELALKLSVEFNNAVAALPSHRSPVNLNRSSVLDVVEFDKDEDFEFAVKLSQELNDQGPLTSRESSNNSSSNIVTLDEDDDYKLASKLSEELNKDLQNSDLKSTSRGGPNSASSVVTVDEDKDFELALKLSMELNNSPIDVPSSSRSTSSVPFDYNRDFELALKLSAELNSDSLNKGASSITPEKGLHSEAKSDSNIPIYDVENSRKLPPLTPENEDLIVDKVVRDIIASQGKKPSIRSPIKSRRRAENDGTVKKYLSENISIVDPSWETIDPNPDIHAMFVAFNKRFFYGELGMVEVRWSPRMTLCAGSCTYKQKAGHCIVNLSKPLLQLRPRKDLVETLLHEMIHAYLFVTRNDRDRDGHGGPFLEHMNRINRESGARITVYHSFHDEVRYYKQHEWRCIGPCRDNPPFYGFVRRSMNRAPGPHDHWWSDHAARCGGVYVKTKEPEGYANKKVASESRNALGVENKGSTYNIENYFKTTSAKTSKSPAPGPSSTQSTFFPVLTSASTNVAVSAPSTGSRIFTINDLSNNKNATASSQSQSTSPKKWVPLPGRGNIHHFVNKS</sequence>
<dbReference type="InterPro" id="IPR055220">
    <property type="entry name" value="SPRTN_ZBD"/>
</dbReference>
<dbReference type="SMART" id="SM00726">
    <property type="entry name" value="UIM"/>
    <property type="match status" value="5"/>
</dbReference>
<dbReference type="Pfam" id="PF10263">
    <property type="entry name" value="SprT-like"/>
    <property type="match status" value="1"/>
</dbReference>
<dbReference type="PANTHER" id="PTHR21220:SF0">
    <property type="entry name" value="DNA-DEPENDENT METALLOPROTEASE SPRTN"/>
    <property type="match status" value="1"/>
</dbReference>
<feature type="domain" description="SprT-like" evidence="4">
    <location>
        <begin position="318"/>
        <end position="487"/>
    </location>
</feature>
<dbReference type="GO" id="GO:0031593">
    <property type="term" value="F:polyubiquitin modification-dependent protein binding"/>
    <property type="evidence" value="ECO:0007669"/>
    <property type="project" value="TreeGrafter"/>
</dbReference>
<evidence type="ECO:0000256" key="1">
    <source>
        <dbReference type="ARBA" id="ARBA00004123"/>
    </source>
</evidence>
<feature type="region of interest" description="Disordered" evidence="3">
    <location>
        <begin position="576"/>
        <end position="607"/>
    </location>
</feature>